<feature type="compositionally biased region" description="Basic and acidic residues" evidence="1">
    <location>
        <begin position="1"/>
        <end position="19"/>
    </location>
</feature>
<evidence type="ECO:0000256" key="1">
    <source>
        <dbReference type="SAM" id="MobiDB-lite"/>
    </source>
</evidence>
<keyword evidence="3" id="KW-1185">Reference proteome</keyword>
<organism evidence="2 3">
    <name type="scientific">Abeliophyllum distichum</name>
    <dbReference type="NCBI Taxonomy" id="126358"/>
    <lineage>
        <taxon>Eukaryota</taxon>
        <taxon>Viridiplantae</taxon>
        <taxon>Streptophyta</taxon>
        <taxon>Embryophyta</taxon>
        <taxon>Tracheophyta</taxon>
        <taxon>Spermatophyta</taxon>
        <taxon>Magnoliopsida</taxon>
        <taxon>eudicotyledons</taxon>
        <taxon>Gunneridae</taxon>
        <taxon>Pentapetalae</taxon>
        <taxon>asterids</taxon>
        <taxon>lamiids</taxon>
        <taxon>Lamiales</taxon>
        <taxon>Oleaceae</taxon>
        <taxon>Forsythieae</taxon>
        <taxon>Abeliophyllum</taxon>
    </lineage>
</organism>
<dbReference type="EMBL" id="JBFOLK010000004">
    <property type="protein sequence ID" value="KAL2517669.1"/>
    <property type="molecule type" value="Genomic_DNA"/>
</dbReference>
<dbReference type="Proteomes" id="UP001604336">
    <property type="component" value="Unassembled WGS sequence"/>
</dbReference>
<sequence>MKKVAAREGSSDRSMRQKNLENIYENSQDLRLLNVLLAFEDSELDQIISIIKKVDIGNEDIVMKAKSVGDEPNNSEPIIPENSSSGDSEEEVTIHERFNTSIG</sequence>
<feature type="region of interest" description="Disordered" evidence="1">
    <location>
        <begin position="1"/>
        <end position="20"/>
    </location>
</feature>
<proteinExistence type="predicted"/>
<accession>A0ABD1TY58</accession>
<evidence type="ECO:0000313" key="3">
    <source>
        <dbReference type="Proteomes" id="UP001604336"/>
    </source>
</evidence>
<protein>
    <submittedName>
        <fullName evidence="2">Uncharacterized protein</fullName>
    </submittedName>
</protein>
<feature type="compositionally biased region" description="Polar residues" evidence="1">
    <location>
        <begin position="72"/>
        <end position="86"/>
    </location>
</feature>
<feature type="region of interest" description="Disordered" evidence="1">
    <location>
        <begin position="67"/>
        <end position="103"/>
    </location>
</feature>
<comment type="caution">
    <text evidence="2">The sequence shown here is derived from an EMBL/GenBank/DDBJ whole genome shotgun (WGS) entry which is preliminary data.</text>
</comment>
<gene>
    <name evidence="2" type="ORF">Adt_13916</name>
</gene>
<evidence type="ECO:0000313" key="2">
    <source>
        <dbReference type="EMBL" id="KAL2517669.1"/>
    </source>
</evidence>
<name>A0ABD1TY58_9LAMI</name>
<dbReference type="AlphaFoldDB" id="A0ABD1TY58"/>
<feature type="compositionally biased region" description="Basic and acidic residues" evidence="1">
    <location>
        <begin position="92"/>
        <end position="103"/>
    </location>
</feature>
<reference evidence="3" key="1">
    <citation type="submission" date="2024-07" db="EMBL/GenBank/DDBJ databases">
        <title>Two chromosome-level genome assemblies of Korean endemic species Abeliophyllum distichum and Forsythia ovata (Oleaceae).</title>
        <authorList>
            <person name="Jang H."/>
        </authorList>
    </citation>
    <scope>NUCLEOTIDE SEQUENCE [LARGE SCALE GENOMIC DNA]</scope>
</reference>